<organism evidence="4 5">
    <name type="scientific">candidate division TA06 bacterium</name>
    <dbReference type="NCBI Taxonomy" id="2250710"/>
    <lineage>
        <taxon>Bacteria</taxon>
        <taxon>Bacteria division TA06</taxon>
    </lineage>
</organism>
<gene>
    <name evidence="4" type="primary">rpiB</name>
    <name evidence="4" type="ORF">DRP43_02870</name>
</gene>
<keyword evidence="2 4" id="KW-0413">Isomerase</keyword>
<proteinExistence type="inferred from homology"/>
<evidence type="ECO:0000256" key="3">
    <source>
        <dbReference type="PIRSR" id="PIRSR005384-1"/>
    </source>
</evidence>
<evidence type="ECO:0000256" key="2">
    <source>
        <dbReference type="ARBA" id="ARBA00023235"/>
    </source>
</evidence>
<dbReference type="AlphaFoldDB" id="A0A660SJH8"/>
<dbReference type="NCBIfam" id="TIGR00689">
    <property type="entry name" value="rpiB_lacA_lacB"/>
    <property type="match status" value="1"/>
</dbReference>
<dbReference type="GO" id="GO:0004751">
    <property type="term" value="F:ribose-5-phosphate isomerase activity"/>
    <property type="evidence" value="ECO:0007669"/>
    <property type="project" value="UniProtKB-EC"/>
</dbReference>
<evidence type="ECO:0000313" key="5">
    <source>
        <dbReference type="Proteomes" id="UP000271125"/>
    </source>
</evidence>
<dbReference type="Gene3D" id="3.40.1400.10">
    <property type="entry name" value="Sugar-phosphate isomerase, RpiB/LacA/LacB"/>
    <property type="match status" value="1"/>
</dbReference>
<dbReference type="GO" id="GO:0005975">
    <property type="term" value="P:carbohydrate metabolic process"/>
    <property type="evidence" value="ECO:0007669"/>
    <property type="project" value="InterPro"/>
</dbReference>
<name>A0A660SJH8_UNCT6</name>
<protein>
    <submittedName>
        <fullName evidence="4">Ribose 5-phosphate isomerase B</fullName>
        <ecNumber evidence="4">5.3.1.6</ecNumber>
    </submittedName>
</protein>
<reference evidence="4 5" key="1">
    <citation type="submission" date="2018-06" db="EMBL/GenBank/DDBJ databases">
        <title>Extensive metabolic versatility and redundancy in microbially diverse, dynamic hydrothermal sediments.</title>
        <authorList>
            <person name="Dombrowski N."/>
            <person name="Teske A."/>
            <person name="Baker B.J."/>
        </authorList>
    </citation>
    <scope>NUCLEOTIDE SEQUENCE [LARGE SCALE GENOMIC DNA]</scope>
    <source>
        <strain evidence="4">B10_G13</strain>
    </source>
</reference>
<comment type="similarity">
    <text evidence="1">Belongs to the LacAB/RpiB family.</text>
</comment>
<dbReference type="EC" id="5.3.1.6" evidence="4"/>
<evidence type="ECO:0000313" key="4">
    <source>
        <dbReference type="EMBL" id="RKX70995.1"/>
    </source>
</evidence>
<evidence type="ECO:0000256" key="1">
    <source>
        <dbReference type="ARBA" id="ARBA00008754"/>
    </source>
</evidence>
<feature type="active site" description="Proton donor" evidence="3">
    <location>
        <position position="98"/>
    </location>
</feature>
<dbReference type="EMBL" id="QNBD01000109">
    <property type="protein sequence ID" value="RKX70995.1"/>
    <property type="molecule type" value="Genomic_DNA"/>
</dbReference>
<dbReference type="NCBIfam" id="TIGR01120">
    <property type="entry name" value="rpiB"/>
    <property type="match status" value="1"/>
</dbReference>
<sequence>MIISIGSDHAGFKHKEEIKEILNKMGHKVLDMGTDNNDSCDYSVFAIKVAENVAMRLSDRGVLVCNTGIGMSIAANKVKGCYAALVRNNKDAFVSRHHNNSNIICFGAERNNPDEIKQMLEIWLNEEFDKGRHERRINLIKSYENNHFIGGSDE</sequence>
<dbReference type="InterPro" id="IPR036569">
    <property type="entry name" value="RpiB_LacA_LacB_sf"/>
</dbReference>
<dbReference type="PANTHER" id="PTHR30345">
    <property type="entry name" value="RIBOSE-5-PHOSPHATE ISOMERASE B"/>
    <property type="match status" value="1"/>
</dbReference>
<feature type="active site" description="Proton acceptor" evidence="3">
    <location>
        <position position="65"/>
    </location>
</feature>
<dbReference type="Proteomes" id="UP000271125">
    <property type="component" value="Unassembled WGS sequence"/>
</dbReference>
<dbReference type="NCBIfam" id="NF004051">
    <property type="entry name" value="PRK05571.1"/>
    <property type="match status" value="1"/>
</dbReference>
<accession>A0A660SJH8</accession>
<dbReference type="PIRSF" id="PIRSF005384">
    <property type="entry name" value="RpiB_LacA_B"/>
    <property type="match status" value="1"/>
</dbReference>
<dbReference type="SUPFAM" id="SSF89623">
    <property type="entry name" value="Ribose/Galactose isomerase RpiB/AlsB"/>
    <property type="match status" value="1"/>
</dbReference>
<dbReference type="InterPro" id="IPR004785">
    <property type="entry name" value="RpiB"/>
</dbReference>
<dbReference type="PANTHER" id="PTHR30345:SF0">
    <property type="entry name" value="DNA DAMAGE-REPAIR_TOLERATION PROTEIN DRT102"/>
    <property type="match status" value="1"/>
</dbReference>
<dbReference type="InterPro" id="IPR003500">
    <property type="entry name" value="RpiB_LacA_LacB"/>
</dbReference>
<comment type="caution">
    <text evidence="4">The sequence shown here is derived from an EMBL/GenBank/DDBJ whole genome shotgun (WGS) entry which is preliminary data.</text>
</comment>
<dbReference type="Pfam" id="PF02502">
    <property type="entry name" value="LacAB_rpiB"/>
    <property type="match status" value="1"/>
</dbReference>